<keyword evidence="4" id="KW-1185">Reference proteome</keyword>
<comment type="caution">
    <text evidence="3">The sequence shown here is derived from an EMBL/GenBank/DDBJ whole genome shotgun (WGS) entry which is preliminary data.</text>
</comment>
<dbReference type="STRING" id="1515746.HR45_08245"/>
<dbReference type="AlphaFoldDB" id="A0A094JD80"/>
<dbReference type="RefSeq" id="WP_037441722.1">
    <property type="nucleotide sequence ID" value="NZ_JPEO01000004.1"/>
</dbReference>
<feature type="domain" description="Multidrug resistance protein MdtA-like barrel-sandwich hybrid" evidence="2">
    <location>
        <begin position="44"/>
        <end position="227"/>
    </location>
</feature>
<dbReference type="Gene3D" id="2.40.50.100">
    <property type="match status" value="1"/>
</dbReference>
<dbReference type="Gene3D" id="1.10.287.470">
    <property type="entry name" value="Helix hairpin bin"/>
    <property type="match status" value="2"/>
</dbReference>
<dbReference type="eggNOG" id="COG1566">
    <property type="taxonomic scope" value="Bacteria"/>
</dbReference>
<comment type="similarity">
    <text evidence="1">Belongs to the membrane fusion protein (MFP) (TC 8.A.1) family.</text>
</comment>
<organism evidence="3 4">
    <name type="scientific">Shewanella mangrovi</name>
    <dbReference type="NCBI Taxonomy" id="1515746"/>
    <lineage>
        <taxon>Bacteria</taxon>
        <taxon>Pseudomonadati</taxon>
        <taxon>Pseudomonadota</taxon>
        <taxon>Gammaproteobacteria</taxon>
        <taxon>Alteromonadales</taxon>
        <taxon>Shewanellaceae</taxon>
        <taxon>Shewanella</taxon>
    </lineage>
</organism>
<dbReference type="Proteomes" id="UP000029264">
    <property type="component" value="Unassembled WGS sequence"/>
</dbReference>
<proteinExistence type="inferred from homology"/>
<dbReference type="SUPFAM" id="SSF111369">
    <property type="entry name" value="HlyD-like secretion proteins"/>
    <property type="match status" value="1"/>
</dbReference>
<dbReference type="Gene3D" id="2.40.30.170">
    <property type="match status" value="1"/>
</dbReference>
<dbReference type="OrthoDB" id="9793801at2"/>
<name>A0A094JD80_9GAMM</name>
<dbReference type="PANTHER" id="PTHR30438">
    <property type="entry name" value="36 KDA ANTIGEN-RELATED"/>
    <property type="match status" value="1"/>
</dbReference>
<evidence type="ECO:0000313" key="4">
    <source>
        <dbReference type="Proteomes" id="UP000029264"/>
    </source>
</evidence>
<dbReference type="Pfam" id="PF25917">
    <property type="entry name" value="BSH_RND"/>
    <property type="match status" value="1"/>
</dbReference>
<evidence type="ECO:0000259" key="2">
    <source>
        <dbReference type="Pfam" id="PF25917"/>
    </source>
</evidence>
<sequence length="325" mass="35190">MRANPLLATVALGGIAAALIYGLVLAYTPTSQPLQGQIEAREYNVSSKVAGRVDQVMVRRGDAVNAGDLLFSIDSPELNAKLVQASGALQSAQAIQQEADNGARKQQIAAAREQWLKAKAAAELAKTTYDRVENLYQNGVVARQKRDEAYTQWQAAKYTEQAAKAMFDMAQEGARSEQKVAAAGNAKRAEGAVQEVNAVLADSQMRAPKTGEITEVLLQPGELAGSGFPVVTLIDMQDSWAIFQVREDALKQFHQGDTKQLRIPALGKSFEFKVSYISALGDFATWRATESGHDFDMRTFEVELRPSAPIADLRAGMTVLLDGAE</sequence>
<gene>
    <name evidence="3" type="ORF">HR45_08245</name>
</gene>
<dbReference type="PANTHER" id="PTHR30438:SF1">
    <property type="entry name" value="36 KDA ANTIGEN"/>
    <property type="match status" value="1"/>
</dbReference>
<reference evidence="3 4" key="1">
    <citation type="submission" date="2014-06" db="EMBL/GenBank/DDBJ databases">
        <title>Shewanella sp. YQH10.</title>
        <authorList>
            <person name="Liu Y."/>
            <person name="Zeng R."/>
        </authorList>
    </citation>
    <scope>NUCLEOTIDE SEQUENCE [LARGE SCALE GENOMIC DNA]</scope>
    <source>
        <strain evidence="3 4">YQH10</strain>
    </source>
</reference>
<dbReference type="InterPro" id="IPR058625">
    <property type="entry name" value="MdtA-like_BSH"/>
</dbReference>
<dbReference type="EMBL" id="JPEO01000004">
    <property type="protein sequence ID" value="KFZ37835.1"/>
    <property type="molecule type" value="Genomic_DNA"/>
</dbReference>
<evidence type="ECO:0000313" key="3">
    <source>
        <dbReference type="EMBL" id="KFZ37835.1"/>
    </source>
</evidence>
<evidence type="ECO:0000256" key="1">
    <source>
        <dbReference type="ARBA" id="ARBA00009477"/>
    </source>
</evidence>
<accession>A0A094JD80</accession>
<protein>
    <submittedName>
        <fullName evidence="3">Membrane protein</fullName>
    </submittedName>
</protein>